<name>A0ABP1W8M1_9ENTR</name>
<organism evidence="1 2">
    <name type="scientific">Cronobacter dublinensis 1210</name>
    <dbReference type="NCBI Taxonomy" id="1208656"/>
    <lineage>
        <taxon>Bacteria</taxon>
        <taxon>Pseudomonadati</taxon>
        <taxon>Pseudomonadota</taxon>
        <taxon>Gammaproteobacteria</taxon>
        <taxon>Enterobacterales</taxon>
        <taxon>Enterobacteriaceae</taxon>
        <taxon>Cronobacter</taxon>
    </lineage>
</organism>
<keyword evidence="2" id="KW-1185">Reference proteome</keyword>
<protein>
    <submittedName>
        <fullName evidence="1">Uncharacterized protein</fullName>
    </submittedName>
</protein>
<evidence type="ECO:0000313" key="1">
    <source>
        <dbReference type="EMBL" id="CCJ80913.1"/>
    </source>
</evidence>
<comment type="caution">
    <text evidence="1">The sequence shown here is derived from an EMBL/GenBank/DDBJ whole genome shotgun (WGS) entry which is preliminary data.</text>
</comment>
<dbReference type="Proteomes" id="UP000009342">
    <property type="component" value="Unassembled WGS sequence"/>
</dbReference>
<dbReference type="EMBL" id="CAKZ01000077">
    <property type="protein sequence ID" value="CCJ80913.1"/>
    <property type="molecule type" value="Genomic_DNA"/>
</dbReference>
<sequence>MRRFLYQARGMALSVKQNGNRFPCVCSLIVAGITFIEGNVVKA</sequence>
<evidence type="ECO:0000313" key="2">
    <source>
        <dbReference type="Proteomes" id="UP000009342"/>
    </source>
</evidence>
<gene>
    <name evidence="1" type="ORF">BN134_1638</name>
</gene>
<reference evidence="2" key="1">
    <citation type="journal article" date="2012" name="PLoS ONE">
        <title>Comparative analysis of genome sequences covering the seven cronobacter species.</title>
        <authorList>
            <person name="Joseph S."/>
            <person name="Desai P."/>
            <person name="Ji Y."/>
            <person name="Cummings C.A."/>
            <person name="Shih R."/>
            <person name="Degoricija L."/>
            <person name="Rico A."/>
            <person name="Brzoska P."/>
            <person name="Hamby S.E."/>
            <person name="Masood N."/>
            <person name="Hariri S."/>
            <person name="Sonbol H."/>
            <person name="Chuzhanova N."/>
            <person name="McClelland M."/>
            <person name="Furtado M.R."/>
            <person name="Forsythe S.J."/>
        </authorList>
    </citation>
    <scope>NUCLEOTIDE SEQUENCE [LARGE SCALE GENOMIC DNA]</scope>
    <source>
        <strain evidence="2">1210</strain>
    </source>
</reference>
<accession>A0ABP1W8M1</accession>
<proteinExistence type="predicted"/>